<keyword evidence="1" id="KW-0226">DNA condensation</keyword>
<evidence type="ECO:0000313" key="5">
    <source>
        <dbReference type="EMBL" id="MCT7965080.1"/>
    </source>
</evidence>
<comment type="similarity">
    <text evidence="3">Belongs to the bacterial histone-like protein family.</text>
</comment>
<protein>
    <submittedName>
        <fullName evidence="5">HU family DNA-binding protein</fullName>
    </submittedName>
</protein>
<dbReference type="InterPro" id="IPR010992">
    <property type="entry name" value="IHF-like_DNA-bd_dom_sf"/>
</dbReference>
<evidence type="ECO:0000256" key="1">
    <source>
        <dbReference type="ARBA" id="ARBA00023067"/>
    </source>
</evidence>
<dbReference type="EMBL" id="JAMXFF010000002">
    <property type="protein sequence ID" value="MCT7965080.1"/>
    <property type="molecule type" value="Genomic_DNA"/>
</dbReference>
<sequence>MTKTAEIMSYITEQTGYAEAVSKSVMDAFVGFLALSLRQGENVTVKGLGTFSVKNVPARKSRNPRTGEAVDVPAKKRPGFKYSVTFKESIQEMAPLAEEEVPPPPVEEEIPPLPVEKGQPERVWHISEKGKAVKKTEGKIKSLTPSTMVYGNGYKTWTKASDVPELSYLVA</sequence>
<proteinExistence type="inferred from homology"/>
<dbReference type="PRINTS" id="PR01727">
    <property type="entry name" value="DNABINDINGHU"/>
</dbReference>
<gene>
    <name evidence="5" type="ORF">NG799_01875</name>
</gene>
<keyword evidence="6" id="KW-1185">Reference proteome</keyword>
<feature type="region of interest" description="Disordered" evidence="4">
    <location>
        <begin position="96"/>
        <end position="122"/>
    </location>
</feature>
<accession>A0ABT2MK09</accession>
<dbReference type="RefSeq" id="WP_368004806.1">
    <property type="nucleotide sequence ID" value="NZ_JAMXFF010000002.1"/>
</dbReference>
<dbReference type="SMART" id="SM00411">
    <property type="entry name" value="BHL"/>
    <property type="match status" value="1"/>
</dbReference>
<dbReference type="PANTHER" id="PTHR33175">
    <property type="entry name" value="DNA-BINDING PROTEIN HU"/>
    <property type="match status" value="1"/>
</dbReference>
<evidence type="ECO:0000256" key="3">
    <source>
        <dbReference type="RuleBase" id="RU003939"/>
    </source>
</evidence>
<organism evidence="5 6">
    <name type="scientific">Laspinema palackyanum D2a</name>
    <dbReference type="NCBI Taxonomy" id="2953684"/>
    <lineage>
        <taxon>Bacteria</taxon>
        <taxon>Bacillati</taxon>
        <taxon>Cyanobacteriota</taxon>
        <taxon>Cyanophyceae</taxon>
        <taxon>Oscillatoriophycideae</taxon>
        <taxon>Oscillatoriales</taxon>
        <taxon>Laspinemataceae</taxon>
        <taxon>Laspinema</taxon>
        <taxon>Laspinema palackyanum</taxon>
    </lineage>
</organism>
<dbReference type="InterPro" id="IPR000119">
    <property type="entry name" value="Hist_DNA-bd"/>
</dbReference>
<dbReference type="Gene3D" id="4.10.520.10">
    <property type="entry name" value="IHF-like DNA-binding proteins"/>
    <property type="match status" value="1"/>
</dbReference>
<keyword evidence="2 5" id="KW-0238">DNA-binding</keyword>
<dbReference type="Proteomes" id="UP001525890">
    <property type="component" value="Unassembled WGS sequence"/>
</dbReference>
<evidence type="ECO:0000256" key="4">
    <source>
        <dbReference type="SAM" id="MobiDB-lite"/>
    </source>
</evidence>
<dbReference type="PANTHER" id="PTHR33175:SF3">
    <property type="entry name" value="DNA-BINDING PROTEIN HU-BETA"/>
    <property type="match status" value="1"/>
</dbReference>
<comment type="caution">
    <text evidence="5">The sequence shown here is derived from an EMBL/GenBank/DDBJ whole genome shotgun (WGS) entry which is preliminary data.</text>
</comment>
<dbReference type="CDD" id="cd13836">
    <property type="entry name" value="IHF_B"/>
    <property type="match status" value="1"/>
</dbReference>
<feature type="compositionally biased region" description="Acidic residues" evidence="4">
    <location>
        <begin position="97"/>
        <end position="110"/>
    </location>
</feature>
<reference evidence="5 6" key="1">
    <citation type="journal article" date="2022" name="Front. Microbiol.">
        <title>High genomic differentiation and limited gene flow indicate recent cryptic speciation within the genus Laspinema (cyanobacteria).</title>
        <authorList>
            <person name="Stanojkovic A."/>
            <person name="Skoupy S."/>
            <person name="Skaloud P."/>
            <person name="Dvorak P."/>
        </authorList>
    </citation>
    <scope>NUCLEOTIDE SEQUENCE [LARGE SCALE GENOMIC DNA]</scope>
    <source>
        <strain evidence="5 6">D2a</strain>
    </source>
</reference>
<name>A0ABT2MK09_9CYAN</name>
<dbReference type="GO" id="GO:0003677">
    <property type="term" value="F:DNA binding"/>
    <property type="evidence" value="ECO:0007669"/>
    <property type="project" value="UniProtKB-KW"/>
</dbReference>
<dbReference type="Pfam" id="PF00216">
    <property type="entry name" value="Bac_DNA_binding"/>
    <property type="match status" value="1"/>
</dbReference>
<evidence type="ECO:0000256" key="2">
    <source>
        <dbReference type="ARBA" id="ARBA00023125"/>
    </source>
</evidence>
<dbReference type="SUPFAM" id="SSF47729">
    <property type="entry name" value="IHF-like DNA-binding proteins"/>
    <property type="match status" value="1"/>
</dbReference>
<evidence type="ECO:0000313" key="6">
    <source>
        <dbReference type="Proteomes" id="UP001525890"/>
    </source>
</evidence>